<evidence type="ECO:0000313" key="1">
    <source>
        <dbReference type="EMBL" id="SEF26734.1"/>
    </source>
</evidence>
<keyword evidence="2" id="KW-1185">Reference proteome</keyword>
<sequence>MQAPRSGREAEVESELLDLSGVSLARLRTLDSGELRQAMRHAVERVSYVPVTASGSSGGSGAKRVD</sequence>
<accession>A0A1H5QLL7</accession>
<dbReference type="EMBL" id="FNUJ01000003">
    <property type="protein sequence ID" value="SEF26734.1"/>
    <property type="molecule type" value="Genomic_DNA"/>
</dbReference>
<dbReference type="OrthoDB" id="3630303at2"/>
<dbReference type="AlphaFoldDB" id="A0A1H5QLL7"/>
<dbReference type="RefSeq" id="WP_143050966.1">
    <property type="nucleotide sequence ID" value="NZ_FNUJ01000003.1"/>
</dbReference>
<reference evidence="2" key="1">
    <citation type="submission" date="2016-10" db="EMBL/GenBank/DDBJ databases">
        <authorList>
            <person name="Varghese N."/>
            <person name="Submissions S."/>
        </authorList>
    </citation>
    <scope>NUCLEOTIDE SEQUENCE [LARGE SCALE GENOMIC DNA]</scope>
    <source>
        <strain evidence="2">DSM 44654</strain>
    </source>
</reference>
<gene>
    <name evidence="1" type="ORF">SAMN05421837_103467</name>
</gene>
<evidence type="ECO:0008006" key="3">
    <source>
        <dbReference type="Google" id="ProtNLM"/>
    </source>
</evidence>
<dbReference type="STRING" id="218821.SAMN05421837_103467"/>
<organism evidence="1 2">
    <name type="scientific">Amycolatopsis pretoriensis</name>
    <dbReference type="NCBI Taxonomy" id="218821"/>
    <lineage>
        <taxon>Bacteria</taxon>
        <taxon>Bacillati</taxon>
        <taxon>Actinomycetota</taxon>
        <taxon>Actinomycetes</taxon>
        <taxon>Pseudonocardiales</taxon>
        <taxon>Pseudonocardiaceae</taxon>
        <taxon>Amycolatopsis</taxon>
    </lineage>
</organism>
<proteinExistence type="predicted"/>
<protein>
    <recommendedName>
        <fullName evidence="3">FXSXX-COOH protein</fullName>
    </recommendedName>
</protein>
<name>A0A1H5QLL7_9PSEU</name>
<evidence type="ECO:0000313" key="2">
    <source>
        <dbReference type="Proteomes" id="UP000198878"/>
    </source>
</evidence>
<dbReference type="Proteomes" id="UP000198878">
    <property type="component" value="Unassembled WGS sequence"/>
</dbReference>